<accession>A0ABV3G1W4</accession>
<dbReference type="InterPro" id="IPR036170">
    <property type="entry name" value="YezG-like_sf"/>
</dbReference>
<dbReference type="Pfam" id="PF21812">
    <property type="entry name" value="DUF6881"/>
    <property type="match status" value="1"/>
</dbReference>
<protein>
    <recommendedName>
        <fullName evidence="1">DUF6881 domain-containing protein</fullName>
    </recommendedName>
</protein>
<comment type="caution">
    <text evidence="2">The sequence shown here is derived from an EMBL/GenBank/DDBJ whole genome shotgun (WGS) entry which is preliminary data.</text>
</comment>
<evidence type="ECO:0000313" key="3">
    <source>
        <dbReference type="Proteomes" id="UP001551695"/>
    </source>
</evidence>
<sequence>MSETSGNARAGGLLRQQFLLDQVMAEVAERAPDGWVRIEAIVVLLGQIRRIEYEIFTADGPYDGPPLSLFPATAPELRDAMYVEGRGTWFSLALTMWSSGEVSTSFDFDNRPPSRASLGYVVRDDLEMYPRDVLPQWMVDELAQIGTEDDDDRERSVRPSFAGAETEAVLEAGPPMMERESAREMARGFVPEEPDMSYVKVTRAVGGIADPIVIFSELDEDRYECRKVEIFGNGLLDFAGEGMEGAATWLAGAPLPPVEELVLLPKVVGAESISPEEFQVEWLVATGVQ</sequence>
<proteinExistence type="predicted"/>
<name>A0ABV3G1W4_9NOCA</name>
<feature type="domain" description="DUF6881" evidence="1">
    <location>
        <begin position="198"/>
        <end position="283"/>
    </location>
</feature>
<organism evidence="2 3">
    <name type="scientific">Nocardia aurea</name>
    <dbReference type="NCBI Taxonomy" id="2144174"/>
    <lineage>
        <taxon>Bacteria</taxon>
        <taxon>Bacillati</taxon>
        <taxon>Actinomycetota</taxon>
        <taxon>Actinomycetes</taxon>
        <taxon>Mycobacteriales</taxon>
        <taxon>Nocardiaceae</taxon>
        <taxon>Nocardia</taxon>
    </lineage>
</organism>
<dbReference type="RefSeq" id="WP_357788258.1">
    <property type="nucleotide sequence ID" value="NZ_JBFAKC010000016.1"/>
</dbReference>
<dbReference type="Proteomes" id="UP001551695">
    <property type="component" value="Unassembled WGS sequence"/>
</dbReference>
<evidence type="ECO:0000313" key="2">
    <source>
        <dbReference type="EMBL" id="MEV0711668.1"/>
    </source>
</evidence>
<evidence type="ECO:0000259" key="1">
    <source>
        <dbReference type="Pfam" id="PF21812"/>
    </source>
</evidence>
<dbReference type="InterPro" id="IPR049248">
    <property type="entry name" value="DUF6881"/>
</dbReference>
<dbReference type="SUPFAM" id="SSF160424">
    <property type="entry name" value="BH3703-like"/>
    <property type="match status" value="1"/>
</dbReference>
<dbReference type="EMBL" id="JBFAKC010000016">
    <property type="protein sequence ID" value="MEV0711668.1"/>
    <property type="molecule type" value="Genomic_DNA"/>
</dbReference>
<keyword evidence="3" id="KW-1185">Reference proteome</keyword>
<gene>
    <name evidence="2" type="ORF">AB0I48_29335</name>
</gene>
<reference evidence="2 3" key="1">
    <citation type="submission" date="2024-06" db="EMBL/GenBank/DDBJ databases">
        <title>The Natural Products Discovery Center: Release of the First 8490 Sequenced Strains for Exploring Actinobacteria Biosynthetic Diversity.</title>
        <authorList>
            <person name="Kalkreuter E."/>
            <person name="Kautsar S.A."/>
            <person name="Yang D."/>
            <person name="Bader C.D."/>
            <person name="Teijaro C.N."/>
            <person name="Fluegel L."/>
            <person name="Davis C.M."/>
            <person name="Simpson J.R."/>
            <person name="Lauterbach L."/>
            <person name="Steele A.D."/>
            <person name="Gui C."/>
            <person name="Meng S."/>
            <person name="Li G."/>
            <person name="Viehrig K."/>
            <person name="Ye F."/>
            <person name="Su P."/>
            <person name="Kiefer A.F."/>
            <person name="Nichols A."/>
            <person name="Cepeda A.J."/>
            <person name="Yan W."/>
            <person name="Fan B."/>
            <person name="Jiang Y."/>
            <person name="Adhikari A."/>
            <person name="Zheng C.-J."/>
            <person name="Schuster L."/>
            <person name="Cowan T.M."/>
            <person name="Smanski M.J."/>
            <person name="Chevrette M.G."/>
            <person name="De Carvalho L.P.S."/>
            <person name="Shen B."/>
        </authorList>
    </citation>
    <scope>NUCLEOTIDE SEQUENCE [LARGE SCALE GENOMIC DNA]</scope>
    <source>
        <strain evidence="2 3">NPDC050403</strain>
    </source>
</reference>